<keyword evidence="5" id="KW-0408">Iron</keyword>
<feature type="domain" description="Rieske" evidence="7">
    <location>
        <begin position="60"/>
        <end position="167"/>
    </location>
</feature>
<proteinExistence type="predicted"/>
<dbReference type="PRINTS" id="PR00090">
    <property type="entry name" value="RNGDIOXGNASE"/>
</dbReference>
<dbReference type="PANTHER" id="PTHR43756:SF5">
    <property type="entry name" value="CHOLINE MONOOXYGENASE, CHLOROPLASTIC"/>
    <property type="match status" value="1"/>
</dbReference>
<keyword evidence="6" id="KW-0411">Iron-sulfur</keyword>
<comment type="cofactor">
    <cofactor evidence="1">
        <name>Fe cation</name>
        <dbReference type="ChEBI" id="CHEBI:24875"/>
    </cofactor>
</comment>
<reference evidence="8 9" key="1">
    <citation type="submission" date="2016-09" db="EMBL/GenBank/DDBJ databases">
        <title>Alteromonas lipolytica, a new species isolated from sea water.</title>
        <authorList>
            <person name="Wu Y.-H."/>
            <person name="Cheng H."/>
            <person name="Xu X.-W."/>
        </authorList>
    </citation>
    <scope>NUCLEOTIDE SEQUENCE [LARGE SCALE GENOMIC DNA]</scope>
    <source>
        <strain evidence="8 9">JW12</strain>
    </source>
</reference>
<dbReference type="CDD" id="cd03469">
    <property type="entry name" value="Rieske_RO_Alpha_N"/>
    <property type="match status" value="1"/>
</dbReference>
<dbReference type="PROSITE" id="PS51296">
    <property type="entry name" value="RIESKE"/>
    <property type="match status" value="1"/>
</dbReference>
<evidence type="ECO:0000256" key="4">
    <source>
        <dbReference type="ARBA" id="ARBA00023002"/>
    </source>
</evidence>
<protein>
    <submittedName>
        <fullName evidence="8">Rieske (2Fe-2S) protein</fullName>
    </submittedName>
</protein>
<dbReference type="AlphaFoldDB" id="A0A1E8FBP7"/>
<comment type="caution">
    <text evidence="8">The sequence shown here is derived from an EMBL/GenBank/DDBJ whole genome shotgun (WGS) entry which is preliminary data.</text>
</comment>
<keyword evidence="9" id="KW-1185">Reference proteome</keyword>
<dbReference type="GO" id="GO:0016491">
    <property type="term" value="F:oxidoreductase activity"/>
    <property type="evidence" value="ECO:0007669"/>
    <property type="project" value="UniProtKB-KW"/>
</dbReference>
<dbReference type="EMBL" id="MJIC01000015">
    <property type="protein sequence ID" value="OFI32923.1"/>
    <property type="molecule type" value="Genomic_DNA"/>
</dbReference>
<dbReference type="GO" id="GO:0051537">
    <property type="term" value="F:2 iron, 2 sulfur cluster binding"/>
    <property type="evidence" value="ECO:0007669"/>
    <property type="project" value="UniProtKB-KW"/>
</dbReference>
<dbReference type="InterPro" id="IPR036922">
    <property type="entry name" value="Rieske_2Fe-2S_sf"/>
</dbReference>
<dbReference type="PANTHER" id="PTHR43756">
    <property type="entry name" value="CHOLINE MONOOXYGENASE, CHLOROPLASTIC"/>
    <property type="match status" value="1"/>
</dbReference>
<evidence type="ECO:0000256" key="5">
    <source>
        <dbReference type="ARBA" id="ARBA00023004"/>
    </source>
</evidence>
<evidence type="ECO:0000256" key="1">
    <source>
        <dbReference type="ARBA" id="ARBA00001962"/>
    </source>
</evidence>
<dbReference type="SUPFAM" id="SSF55961">
    <property type="entry name" value="Bet v1-like"/>
    <property type="match status" value="1"/>
</dbReference>
<evidence type="ECO:0000313" key="9">
    <source>
        <dbReference type="Proteomes" id="UP000176037"/>
    </source>
</evidence>
<dbReference type="STRING" id="1856405.BFC17_01205"/>
<dbReference type="Pfam" id="PF00848">
    <property type="entry name" value="Ring_hydroxyl_A"/>
    <property type="match status" value="1"/>
</dbReference>
<evidence type="ECO:0000256" key="3">
    <source>
        <dbReference type="ARBA" id="ARBA00022723"/>
    </source>
</evidence>
<dbReference type="InterPro" id="IPR001663">
    <property type="entry name" value="Rng_hydr_dOase-A"/>
</dbReference>
<dbReference type="SUPFAM" id="SSF50022">
    <property type="entry name" value="ISP domain"/>
    <property type="match status" value="1"/>
</dbReference>
<dbReference type="InterPro" id="IPR015879">
    <property type="entry name" value="Ring_hydroxy_dOase_asu_C_dom"/>
</dbReference>
<organism evidence="8 9">
    <name type="scientific">Alteromonas lipolytica</name>
    <dbReference type="NCBI Taxonomy" id="1856405"/>
    <lineage>
        <taxon>Bacteria</taxon>
        <taxon>Pseudomonadati</taxon>
        <taxon>Pseudomonadota</taxon>
        <taxon>Gammaproteobacteria</taxon>
        <taxon>Alteromonadales</taxon>
        <taxon>Alteromonadaceae</taxon>
        <taxon>Alteromonas/Salinimonas group</taxon>
        <taxon>Alteromonas</taxon>
    </lineage>
</organism>
<evidence type="ECO:0000256" key="2">
    <source>
        <dbReference type="ARBA" id="ARBA00022714"/>
    </source>
</evidence>
<keyword evidence="2" id="KW-0001">2Fe-2S</keyword>
<dbReference type="Gene3D" id="3.90.380.10">
    <property type="entry name" value="Naphthalene 1,2-dioxygenase Alpha Subunit, Chain A, domain 1"/>
    <property type="match status" value="1"/>
</dbReference>
<keyword evidence="3" id="KW-0479">Metal-binding</keyword>
<keyword evidence="4" id="KW-0560">Oxidoreductase</keyword>
<evidence type="ECO:0000256" key="6">
    <source>
        <dbReference type="ARBA" id="ARBA00023014"/>
    </source>
</evidence>
<name>A0A1E8FBP7_9ALTE</name>
<evidence type="ECO:0000313" key="8">
    <source>
        <dbReference type="EMBL" id="OFI32923.1"/>
    </source>
</evidence>
<dbReference type="CDD" id="cd08884">
    <property type="entry name" value="RHO_alpha_C_GbcA-like"/>
    <property type="match status" value="1"/>
</dbReference>
<sequence>METNMANLDIIESEMLPATLEEEIAVTLKNHPVTYSLPRDFYTSEEYFNVEMKQIFEKEWLFVGLTCEIPRKGNYITQQIAGNPVVIVRDQNNEVKAFHNVCRHRGSKICLASKGKAAKLVCPYHQWTYELDGDLLFAGTEMGEDFDLKKFHLKPVNCKTAGGYIFISLSKNPPNIDDFFETLAHYLEPYDLENAKVASEKTIMEDANWKLVIENNRECYHCNGSHPELLGSLLEWDDTDDPRATDEFKQHVASKQAKWDEEGIPHEHKSFGHAKRNRIVRMPLKEGIMVMTMDGKLACDKLMGRIKNPDLGSMRILHLPNSWNHAQSDHLIAFQVRPISATKTEVTTKWIVHKDAVEGKDYDVDNLTVVWDQTNLQDRTLAENNQRGINSSAYEPGPYSPTYEFGVINFIDWFSHTMQANLNAGGK</sequence>
<dbReference type="Pfam" id="PF00355">
    <property type="entry name" value="Rieske"/>
    <property type="match status" value="1"/>
</dbReference>
<accession>A0A1E8FBP7</accession>
<dbReference type="Gene3D" id="2.102.10.10">
    <property type="entry name" value="Rieske [2Fe-2S] iron-sulphur domain"/>
    <property type="match status" value="1"/>
</dbReference>
<dbReference type="GO" id="GO:0005506">
    <property type="term" value="F:iron ion binding"/>
    <property type="evidence" value="ECO:0007669"/>
    <property type="project" value="InterPro"/>
</dbReference>
<dbReference type="Proteomes" id="UP000176037">
    <property type="component" value="Unassembled WGS sequence"/>
</dbReference>
<dbReference type="InterPro" id="IPR017941">
    <property type="entry name" value="Rieske_2Fe-2S"/>
</dbReference>
<gene>
    <name evidence="8" type="ORF">BFC17_01205</name>
</gene>
<evidence type="ECO:0000259" key="7">
    <source>
        <dbReference type="PROSITE" id="PS51296"/>
    </source>
</evidence>